<protein>
    <submittedName>
        <fullName evidence="2">Lysophospholipase, alpha-beta hydrolase superfamily</fullName>
    </submittedName>
</protein>
<organism evidence="2 3">
    <name type="scientific">Pseudomonas linyingensis</name>
    <dbReference type="NCBI Taxonomy" id="915471"/>
    <lineage>
        <taxon>Bacteria</taxon>
        <taxon>Pseudomonadati</taxon>
        <taxon>Pseudomonadota</taxon>
        <taxon>Gammaproteobacteria</taxon>
        <taxon>Pseudomonadales</taxon>
        <taxon>Pseudomonadaceae</taxon>
        <taxon>Pseudomonas</taxon>
    </lineage>
</organism>
<dbReference type="SUPFAM" id="SSF53474">
    <property type="entry name" value="alpha/beta-Hydrolases"/>
    <property type="match status" value="1"/>
</dbReference>
<dbReference type="InterPro" id="IPR000073">
    <property type="entry name" value="AB_hydrolase_1"/>
</dbReference>
<proteinExistence type="predicted"/>
<dbReference type="Pfam" id="PF00561">
    <property type="entry name" value="Abhydrolase_1"/>
    <property type="match status" value="1"/>
</dbReference>
<dbReference type="PANTHER" id="PTHR43433">
    <property type="entry name" value="HYDROLASE, ALPHA/BETA FOLD FAMILY PROTEIN"/>
    <property type="match status" value="1"/>
</dbReference>
<dbReference type="AlphaFoldDB" id="A0A1H6SG53"/>
<dbReference type="GO" id="GO:0016787">
    <property type="term" value="F:hydrolase activity"/>
    <property type="evidence" value="ECO:0007669"/>
    <property type="project" value="UniProtKB-KW"/>
</dbReference>
<dbReference type="EMBL" id="FNZE01000001">
    <property type="protein sequence ID" value="SEI66889.1"/>
    <property type="molecule type" value="Genomic_DNA"/>
</dbReference>
<dbReference type="InterPro" id="IPR029058">
    <property type="entry name" value="AB_hydrolase_fold"/>
</dbReference>
<evidence type="ECO:0000313" key="3">
    <source>
        <dbReference type="Proteomes" id="UP000242930"/>
    </source>
</evidence>
<reference evidence="3" key="1">
    <citation type="submission" date="2016-10" db="EMBL/GenBank/DDBJ databases">
        <authorList>
            <person name="Varghese N."/>
            <person name="Submissions S."/>
        </authorList>
    </citation>
    <scope>NUCLEOTIDE SEQUENCE [LARGE SCALE GENOMIC DNA]</scope>
    <source>
        <strain evidence="3">LMG 25967</strain>
    </source>
</reference>
<accession>A0A1H6SG53</accession>
<name>A0A1H6SG53_9PSED</name>
<keyword evidence="3" id="KW-1185">Reference proteome</keyword>
<evidence type="ECO:0000259" key="1">
    <source>
        <dbReference type="Pfam" id="PF00561"/>
    </source>
</evidence>
<evidence type="ECO:0000313" key="2">
    <source>
        <dbReference type="EMBL" id="SEI66889.1"/>
    </source>
</evidence>
<keyword evidence="2" id="KW-0378">Hydrolase</keyword>
<dbReference type="Proteomes" id="UP000242930">
    <property type="component" value="Unassembled WGS sequence"/>
</dbReference>
<sequence length="271" mass="28689">MALGVATWILLRGLTRESGHWGAFPAQLAECLPDARILTLDLPGNGALHREASPLRVASMVVACRTQLAALGIDGPVHLLAMSLGAMVALAWAAAHPAQVAGGVLINSSFAGISPFYRRLRPTSYPTLLGVLARADAHAREAAILRLTSRRADPAVLDAWVALRQRHPVTPRNALRQLAAAARFRLPQQRPAVPLLLLSGAGDALVDPRCSADLAAHWQLPHVQHPGAGHDLPLDDGPWLAERIATWLAGDDGAAREQAASAASLAIAHRE</sequence>
<gene>
    <name evidence="2" type="ORF">SAMN05216201_101433</name>
</gene>
<dbReference type="STRING" id="915471.SAMN05216201_101433"/>
<dbReference type="InterPro" id="IPR050471">
    <property type="entry name" value="AB_hydrolase"/>
</dbReference>
<dbReference type="Gene3D" id="3.40.50.1820">
    <property type="entry name" value="alpha/beta hydrolase"/>
    <property type="match status" value="1"/>
</dbReference>
<feature type="domain" description="AB hydrolase-1" evidence="1">
    <location>
        <begin position="10"/>
        <end position="235"/>
    </location>
</feature>
<dbReference type="PANTHER" id="PTHR43433:SF5">
    <property type="entry name" value="AB HYDROLASE-1 DOMAIN-CONTAINING PROTEIN"/>
    <property type="match status" value="1"/>
</dbReference>